<keyword evidence="3" id="KW-1185">Reference proteome</keyword>
<dbReference type="Proteomes" id="UP000240429">
    <property type="component" value="Unassembled WGS sequence"/>
</dbReference>
<proteinExistence type="predicted"/>
<comment type="caution">
    <text evidence="2">The sequence shown here is derived from an EMBL/GenBank/DDBJ whole genome shotgun (WGS) entry which is preliminary data.</text>
</comment>
<feature type="region of interest" description="Disordered" evidence="1">
    <location>
        <begin position="1"/>
        <end position="34"/>
    </location>
</feature>
<reference evidence="2 3" key="1">
    <citation type="submission" date="2018-03" db="EMBL/GenBank/DDBJ databases">
        <title>Streptomyces dioscori sp. nov., a novel endophytic actinobacterium isolated from bulbil of Dioscorea bulbifera L.</title>
        <authorList>
            <person name="Zhikuan W."/>
        </authorList>
    </citation>
    <scope>NUCLEOTIDE SEQUENCE [LARGE SCALE GENOMIC DNA]</scope>
    <source>
        <strain evidence="2 3">A217</strain>
    </source>
</reference>
<evidence type="ECO:0000313" key="3">
    <source>
        <dbReference type="Proteomes" id="UP000240429"/>
    </source>
</evidence>
<feature type="compositionally biased region" description="Polar residues" evidence="1">
    <location>
        <begin position="1"/>
        <end position="10"/>
    </location>
</feature>
<evidence type="ECO:0000256" key="1">
    <source>
        <dbReference type="SAM" id="MobiDB-lite"/>
    </source>
</evidence>
<dbReference type="AlphaFoldDB" id="A0A2P8Q9N3"/>
<protein>
    <submittedName>
        <fullName evidence="2">Uncharacterized protein</fullName>
    </submittedName>
</protein>
<dbReference type="RefSeq" id="WP_107016643.1">
    <property type="nucleotide sequence ID" value="NZ_KZ679041.1"/>
</dbReference>
<organism evidence="2 3">
    <name type="scientific">Streptomyces dioscori</name>
    <dbReference type="NCBI Taxonomy" id="2109333"/>
    <lineage>
        <taxon>Bacteria</taxon>
        <taxon>Bacillati</taxon>
        <taxon>Actinomycetota</taxon>
        <taxon>Actinomycetes</taxon>
        <taxon>Kitasatosporales</taxon>
        <taxon>Streptomycetaceae</taxon>
        <taxon>Streptomyces</taxon>
        <taxon>Streptomyces aurantiacus group</taxon>
    </lineage>
</organism>
<gene>
    <name evidence="2" type="ORF">C6Y14_12320</name>
</gene>
<accession>A0A2P8Q9N3</accession>
<sequence length="64" mass="7153">MSIQITTDSATAARHERFGHLPERIRPEDTVAEKAAAEPGVVSDRYNPENSWNYYSCLALDMGL</sequence>
<name>A0A2P8Q9N3_9ACTN</name>
<dbReference type="EMBL" id="PYBJ01000007">
    <property type="protein sequence ID" value="PSM42961.1"/>
    <property type="molecule type" value="Genomic_DNA"/>
</dbReference>
<dbReference type="OrthoDB" id="3638127at2"/>
<feature type="compositionally biased region" description="Basic and acidic residues" evidence="1">
    <location>
        <begin position="13"/>
        <end position="34"/>
    </location>
</feature>
<evidence type="ECO:0000313" key="2">
    <source>
        <dbReference type="EMBL" id="PSM42961.1"/>
    </source>
</evidence>